<evidence type="ECO:0000256" key="1">
    <source>
        <dbReference type="ARBA" id="ARBA00023015"/>
    </source>
</evidence>
<dbReference type="EMBL" id="BANC01000098">
    <property type="protein sequence ID" value="GAN81544.1"/>
    <property type="molecule type" value="Genomic_DNA"/>
</dbReference>
<protein>
    <submittedName>
        <fullName evidence="5">DNA-binding protein</fullName>
    </submittedName>
</protein>
<dbReference type="PANTHER" id="PTHR47893:SF1">
    <property type="entry name" value="REGULATORY PROTEIN PCHR"/>
    <property type="match status" value="1"/>
</dbReference>
<name>A0A0D6PL98_9PROT</name>
<reference evidence="5 6" key="1">
    <citation type="submission" date="2012-11" db="EMBL/GenBank/DDBJ databases">
        <title>Whole genome sequence of Acidocella aminolytica 101 = DSM 11237.</title>
        <authorList>
            <person name="Azuma Y."/>
            <person name="Higashiura N."/>
            <person name="Hirakawa H."/>
            <person name="Matsushita K."/>
        </authorList>
    </citation>
    <scope>NUCLEOTIDE SEQUENCE [LARGE SCALE GENOMIC DNA]</scope>
    <source>
        <strain evidence="6">101 / DSM 11237</strain>
    </source>
</reference>
<sequence length="208" mass="22421">MPYSGKFSAGAEMLVLKTPRLLIESRVGPTRDMVCTPVGPAGGQTGILSAYLTALPSYVDTLELAGQEIVQNHVLDLLALSLLSATGRRRSRPSSARAILHLNIRAAIDGRLSDPTLKPAIVAAAAGISERYANTVLAQHGTSIMRLILARRLARCHNALKDPAQAHRTITEIAYGWGFSDMTHFGRAFRVAYGMLPSDFRKLSGTAR</sequence>
<keyword evidence="1" id="KW-0805">Transcription regulation</keyword>
<dbReference type="Pfam" id="PF12833">
    <property type="entry name" value="HTH_18"/>
    <property type="match status" value="1"/>
</dbReference>
<accession>A0A0D6PL98</accession>
<dbReference type="InterPro" id="IPR020449">
    <property type="entry name" value="Tscrpt_reg_AraC-type_HTH"/>
</dbReference>
<dbReference type="PRINTS" id="PR00032">
    <property type="entry name" value="HTHARAC"/>
</dbReference>
<dbReference type="PANTHER" id="PTHR47893">
    <property type="entry name" value="REGULATORY PROTEIN PCHR"/>
    <property type="match status" value="1"/>
</dbReference>
<dbReference type="AlphaFoldDB" id="A0A0D6PL98"/>
<keyword evidence="6" id="KW-1185">Reference proteome</keyword>
<evidence type="ECO:0000256" key="3">
    <source>
        <dbReference type="ARBA" id="ARBA00023163"/>
    </source>
</evidence>
<dbReference type="SUPFAM" id="SSF46689">
    <property type="entry name" value="Homeodomain-like"/>
    <property type="match status" value="1"/>
</dbReference>
<keyword evidence="2 5" id="KW-0238">DNA-binding</keyword>
<dbReference type="PROSITE" id="PS01124">
    <property type="entry name" value="HTH_ARAC_FAMILY_2"/>
    <property type="match status" value="1"/>
</dbReference>
<dbReference type="InterPro" id="IPR053142">
    <property type="entry name" value="PchR_regulatory_protein"/>
</dbReference>
<gene>
    <name evidence="5" type="ORF">Aam_100_009</name>
</gene>
<feature type="domain" description="HTH araC/xylS-type" evidence="4">
    <location>
        <begin position="102"/>
        <end position="203"/>
    </location>
</feature>
<dbReference type="Proteomes" id="UP000032668">
    <property type="component" value="Unassembled WGS sequence"/>
</dbReference>
<dbReference type="SMART" id="SM00342">
    <property type="entry name" value="HTH_ARAC"/>
    <property type="match status" value="1"/>
</dbReference>
<evidence type="ECO:0000256" key="2">
    <source>
        <dbReference type="ARBA" id="ARBA00023125"/>
    </source>
</evidence>
<organism evidence="5 6">
    <name type="scientific">Acidocella aminolytica 101 = DSM 11237</name>
    <dbReference type="NCBI Taxonomy" id="1120923"/>
    <lineage>
        <taxon>Bacteria</taxon>
        <taxon>Pseudomonadati</taxon>
        <taxon>Pseudomonadota</taxon>
        <taxon>Alphaproteobacteria</taxon>
        <taxon>Acetobacterales</taxon>
        <taxon>Acidocellaceae</taxon>
        <taxon>Acidocella</taxon>
    </lineage>
</organism>
<dbReference type="Gene3D" id="1.10.10.60">
    <property type="entry name" value="Homeodomain-like"/>
    <property type="match status" value="1"/>
</dbReference>
<evidence type="ECO:0000259" key="4">
    <source>
        <dbReference type="PROSITE" id="PS01124"/>
    </source>
</evidence>
<evidence type="ECO:0000313" key="6">
    <source>
        <dbReference type="Proteomes" id="UP000032668"/>
    </source>
</evidence>
<dbReference type="GO" id="GO:0003700">
    <property type="term" value="F:DNA-binding transcription factor activity"/>
    <property type="evidence" value="ECO:0007669"/>
    <property type="project" value="InterPro"/>
</dbReference>
<dbReference type="InterPro" id="IPR018060">
    <property type="entry name" value="HTH_AraC"/>
</dbReference>
<proteinExistence type="predicted"/>
<dbReference type="STRING" id="1120923.SAMN02746095_03603"/>
<dbReference type="GO" id="GO:0043565">
    <property type="term" value="F:sequence-specific DNA binding"/>
    <property type="evidence" value="ECO:0007669"/>
    <property type="project" value="InterPro"/>
</dbReference>
<keyword evidence="3" id="KW-0804">Transcription</keyword>
<dbReference type="InterPro" id="IPR009057">
    <property type="entry name" value="Homeodomain-like_sf"/>
</dbReference>
<comment type="caution">
    <text evidence="5">The sequence shown here is derived from an EMBL/GenBank/DDBJ whole genome shotgun (WGS) entry which is preliminary data.</text>
</comment>
<evidence type="ECO:0000313" key="5">
    <source>
        <dbReference type="EMBL" id="GAN81544.1"/>
    </source>
</evidence>